<keyword evidence="1" id="KW-1133">Transmembrane helix</keyword>
<keyword evidence="3" id="KW-1185">Reference proteome</keyword>
<organism evidence="2 3">
    <name type="scientific">Hydrogenophaga luteola</name>
    <dbReference type="NCBI Taxonomy" id="1591122"/>
    <lineage>
        <taxon>Bacteria</taxon>
        <taxon>Pseudomonadati</taxon>
        <taxon>Pseudomonadota</taxon>
        <taxon>Betaproteobacteria</taxon>
        <taxon>Burkholderiales</taxon>
        <taxon>Comamonadaceae</taxon>
        <taxon>Hydrogenophaga</taxon>
    </lineage>
</organism>
<dbReference type="EMBL" id="JBHRXX010000005">
    <property type="protein sequence ID" value="MFC3684643.1"/>
    <property type="molecule type" value="Genomic_DNA"/>
</dbReference>
<dbReference type="PANTHER" id="PTHR40031:SF1">
    <property type="entry name" value="MEMBRANE-BOUND METAL-DEPENDENT HYDROLASE"/>
    <property type="match status" value="1"/>
</dbReference>
<dbReference type="PANTHER" id="PTHR40031">
    <property type="entry name" value="HYPOTHETICAL MEMBRANE SPANNING PROTEIN"/>
    <property type="match status" value="1"/>
</dbReference>
<evidence type="ECO:0000313" key="2">
    <source>
        <dbReference type="EMBL" id="MFC3684643.1"/>
    </source>
</evidence>
<evidence type="ECO:0000256" key="1">
    <source>
        <dbReference type="SAM" id="Phobius"/>
    </source>
</evidence>
<comment type="caution">
    <text evidence="2">The sequence shown here is derived from an EMBL/GenBank/DDBJ whole genome shotgun (WGS) entry which is preliminary data.</text>
</comment>
<proteinExistence type="predicted"/>
<reference evidence="3" key="1">
    <citation type="journal article" date="2019" name="Int. J. Syst. Evol. Microbiol.">
        <title>The Global Catalogue of Microorganisms (GCM) 10K type strain sequencing project: providing services to taxonomists for standard genome sequencing and annotation.</title>
        <authorList>
            <consortium name="The Broad Institute Genomics Platform"/>
            <consortium name="The Broad Institute Genome Sequencing Center for Infectious Disease"/>
            <person name="Wu L."/>
            <person name="Ma J."/>
        </authorList>
    </citation>
    <scope>NUCLEOTIDE SEQUENCE [LARGE SCALE GENOMIC DNA]</scope>
    <source>
        <strain evidence="3">KCTC 42501</strain>
    </source>
</reference>
<dbReference type="GO" id="GO:0016787">
    <property type="term" value="F:hydrolase activity"/>
    <property type="evidence" value="ECO:0007669"/>
    <property type="project" value="UniProtKB-KW"/>
</dbReference>
<keyword evidence="2" id="KW-0378">Hydrolase</keyword>
<dbReference type="InterPro" id="IPR053170">
    <property type="entry name" value="Transcription_regulator"/>
</dbReference>
<sequence>MDSLSQIALGSAVAIGVMGRRTAVWKAATWGAVAGTLPDLDVVIDHGDALLNMVLHRAESHALFWLTLFSPLLAWIVSRIHREGPLFRHWWLALWLVLITHPLLDAMTVYGTQLLLPFTNHPFGVGSMFIIDPAYTLPLVVGVIAALRMKDAARGLRWNVVGLVLSTAYLAWSALAQAHVEQQARDSLREQGVAAERVLVTPAPFQTLLWRVVALPDDPADPHFHEAYVSLFDGPGSVRFAAHDRGAELMAAHGQTAPVSRLAAFAGGFVKLSTKPNGQLRISDLRMGQEPDYVFNFDLGPLDAVGSVPATQVSERPPVGPALRWIGRRIAGDEGPPPWSPR</sequence>
<dbReference type="Pfam" id="PF04307">
    <property type="entry name" value="YdjM"/>
    <property type="match status" value="1"/>
</dbReference>
<dbReference type="InterPro" id="IPR007404">
    <property type="entry name" value="YdjM-like"/>
</dbReference>
<dbReference type="Proteomes" id="UP001595729">
    <property type="component" value="Unassembled WGS sequence"/>
</dbReference>
<feature type="transmembrane region" description="Helical" evidence="1">
    <location>
        <begin position="123"/>
        <end position="146"/>
    </location>
</feature>
<feature type="transmembrane region" description="Helical" evidence="1">
    <location>
        <begin position="62"/>
        <end position="78"/>
    </location>
</feature>
<dbReference type="RefSeq" id="WP_382174656.1">
    <property type="nucleotide sequence ID" value="NZ_JBHRXX010000005.1"/>
</dbReference>
<keyword evidence="1" id="KW-0472">Membrane</keyword>
<name>A0ABV7W8I2_9BURK</name>
<feature type="transmembrane region" description="Helical" evidence="1">
    <location>
        <begin position="90"/>
        <end position="111"/>
    </location>
</feature>
<evidence type="ECO:0000313" key="3">
    <source>
        <dbReference type="Proteomes" id="UP001595729"/>
    </source>
</evidence>
<feature type="transmembrane region" description="Helical" evidence="1">
    <location>
        <begin position="158"/>
        <end position="175"/>
    </location>
</feature>
<keyword evidence="1" id="KW-0812">Transmembrane</keyword>
<accession>A0ABV7W8I2</accession>
<gene>
    <name evidence="2" type="ORF">ACFOPI_13645</name>
</gene>
<protein>
    <submittedName>
        <fullName evidence="2">Metal-dependent hydrolase</fullName>
    </submittedName>
</protein>